<dbReference type="PANTHER" id="PTHR40758">
    <property type="entry name" value="CONSERVED PROTEIN"/>
    <property type="match status" value="1"/>
</dbReference>
<dbReference type="InterPro" id="IPR034660">
    <property type="entry name" value="DinB/YfiT-like"/>
</dbReference>
<dbReference type="PANTHER" id="PTHR40758:SF1">
    <property type="entry name" value="CONSERVED PROTEIN"/>
    <property type="match status" value="1"/>
</dbReference>
<dbReference type="InterPro" id="IPR017517">
    <property type="entry name" value="Maleyloyr_isom"/>
</dbReference>
<evidence type="ECO:0000313" key="4">
    <source>
        <dbReference type="Proteomes" id="UP001331936"/>
    </source>
</evidence>
<keyword evidence="4" id="KW-1185">Reference proteome</keyword>
<dbReference type="Proteomes" id="UP001331936">
    <property type="component" value="Unassembled WGS sequence"/>
</dbReference>
<dbReference type="Gene3D" id="1.20.120.450">
    <property type="entry name" value="dinb family like domain"/>
    <property type="match status" value="1"/>
</dbReference>
<organism evidence="3 4">
    <name type="scientific">Rhodococcus chondri</name>
    <dbReference type="NCBI Taxonomy" id="3065941"/>
    <lineage>
        <taxon>Bacteria</taxon>
        <taxon>Bacillati</taxon>
        <taxon>Actinomycetota</taxon>
        <taxon>Actinomycetes</taxon>
        <taxon>Mycobacteriales</taxon>
        <taxon>Nocardiaceae</taxon>
        <taxon>Rhodococcus</taxon>
    </lineage>
</organism>
<dbReference type="Pfam" id="PF11716">
    <property type="entry name" value="MDMPI_N"/>
    <property type="match status" value="1"/>
</dbReference>
<comment type="caution">
    <text evidence="3">The sequence shown here is derived from an EMBL/GenBank/DDBJ whole genome shotgun (WGS) entry which is preliminary data.</text>
</comment>
<evidence type="ECO:0000259" key="1">
    <source>
        <dbReference type="Pfam" id="PF07398"/>
    </source>
</evidence>
<dbReference type="Pfam" id="PF07398">
    <property type="entry name" value="MDMPI_C"/>
    <property type="match status" value="1"/>
</dbReference>
<dbReference type="NCBIfam" id="TIGR03083">
    <property type="entry name" value="maleylpyruvate isomerase family mycothiol-dependent enzyme"/>
    <property type="match status" value="1"/>
</dbReference>
<accession>A0ABU7JLN5</accession>
<dbReference type="InterPro" id="IPR024344">
    <property type="entry name" value="MDMPI_metal-binding"/>
</dbReference>
<evidence type="ECO:0000313" key="3">
    <source>
        <dbReference type="EMBL" id="MEE2030950.1"/>
    </source>
</evidence>
<reference evidence="3 4" key="1">
    <citation type="submission" date="2023-08" db="EMBL/GenBank/DDBJ databases">
        <authorList>
            <person name="Girao M."/>
            <person name="Carvalho M.F."/>
        </authorList>
    </citation>
    <scope>NUCLEOTIDE SEQUENCE [LARGE SCALE GENOMIC DNA]</scope>
    <source>
        <strain evidence="3 4">CC-R104</strain>
    </source>
</reference>
<dbReference type="SUPFAM" id="SSF109854">
    <property type="entry name" value="DinB/YfiT-like putative metalloenzymes"/>
    <property type="match status" value="1"/>
</dbReference>
<dbReference type="RefSeq" id="WP_330150371.1">
    <property type="nucleotide sequence ID" value="NZ_JAUZMZ010000006.1"/>
</dbReference>
<dbReference type="GO" id="GO:0016853">
    <property type="term" value="F:isomerase activity"/>
    <property type="evidence" value="ECO:0007669"/>
    <property type="project" value="UniProtKB-KW"/>
</dbReference>
<proteinExistence type="predicted"/>
<feature type="domain" description="MDMPI C-terminal" evidence="1">
    <location>
        <begin position="150"/>
        <end position="249"/>
    </location>
</feature>
<dbReference type="InterPro" id="IPR010872">
    <property type="entry name" value="MDMPI_C-term_domain"/>
</dbReference>
<dbReference type="EMBL" id="JAUZMZ010000006">
    <property type="protein sequence ID" value="MEE2030950.1"/>
    <property type="molecule type" value="Genomic_DNA"/>
</dbReference>
<feature type="domain" description="Mycothiol-dependent maleylpyruvate isomerase metal-binding" evidence="2">
    <location>
        <begin position="11"/>
        <end position="138"/>
    </location>
</feature>
<protein>
    <submittedName>
        <fullName evidence="3">Maleylpyruvate isomerase family mycothiol-dependent enzyme</fullName>
    </submittedName>
</protein>
<gene>
    <name evidence="3" type="ORF">Q8814_02270</name>
</gene>
<name>A0ABU7JLN5_9NOCA</name>
<sequence length="259" mass="29003">MLDYERYCGEIGTQTELLAQLLPGRDMTTPVPTCPGWNVGQAVRHLGYGHRWATEIVRARAARPSADTAMRELSAYTDEDPADLVRWLTEGAEQLDHVLREAGPAAEVWTPIPGGRRTPEFFARRFTHETVMHRADAALALGEEFVVAHDVAVDAIDEWLDLAVVTWPLQHVEEHRALQGPGRTLHFHATDTHAEWVVDLTGDGLSWRREHEKCAVAVRGSLTELLLIIYRRRALENAAVEIFGDTELLTSWLDVVGFG</sequence>
<evidence type="ECO:0000259" key="2">
    <source>
        <dbReference type="Pfam" id="PF11716"/>
    </source>
</evidence>
<keyword evidence="3" id="KW-0413">Isomerase</keyword>